<gene>
    <name evidence="4" type="ORF">E8E12_000040</name>
</gene>
<dbReference type="InterPro" id="IPR002182">
    <property type="entry name" value="NB-ARC"/>
</dbReference>
<evidence type="ECO:0000256" key="2">
    <source>
        <dbReference type="SAM" id="MobiDB-lite"/>
    </source>
</evidence>
<dbReference type="OrthoDB" id="674604at2759"/>
<dbReference type="AlphaFoldDB" id="A0A9P4WG61"/>
<dbReference type="EMBL" id="SWKV01000163">
    <property type="protein sequence ID" value="KAF3031307.1"/>
    <property type="molecule type" value="Genomic_DNA"/>
</dbReference>
<sequence>MRRRLLQPFRSKKDGKKAPATSPTASSPAEAPAPSLPAQAAGAVQHGLQVVSEGTDPIVDIVAVHGLNGHREKTWTAGNGVHWLRDLLPHDLARARVLSWGYDANTYSGSRVSCEYLYNHAQTLVSDLCLERQLTETSRRPIIFVAHSLGGIIVKSALIHSDAARRGALEEHRAVKLSTYGIVFMGTPHQGGSGVALGKLMVNVASVFVAADDRLLQHLARDSEWLQQQLGQYGPISGDFVTKFAFETYATPTLLGRSMMVVPRASAVVPGAVDGEPIAVHADHINMVKFASKSDDGYKTVSGHLRLMAKNAGDVIGLRWETEGKLDAVRSNEVVASFAVQFSVPEVSHVERFVGRQEQLDAIHQELQYNGSRKTVVAHGLGGMGKTQLALKYAQQYRQEYSAVFWVDSKSEDTLKQGYAAVADRIYREHPSLVHLKAVAEGSNLDEAAEAVKRWLSSAGNDRWLLIFDNYDTPKLPGHDKAGTFDIRPHLPQAHQGAVLITTRSSQLQLGRPVAVRKLQDIEHGLEILAQTSRRDGLNGDPDARKLAEELDGLPLALATAGAYLHQVSTSFADYLRLYKASWLRLQQKTPQLLSYEDRALYSTWNISLEHVKQQSELATKLLQLWAYFDNQDVWLELLQAGQNGSAEWFSELTEDQFSFDEAVRVLCDHALVEAEAEAVFGKDINESQGYSMHGCVHAWTMHVVNERWDDGMSRLALTCVGLHVPSTTASQYWVTQQRLLRHANRCREYIDDGSTEHDKSPSIVHAVHSLGDLYADQGRLDEAEEMYKRALKGKEAALGPHHTSTLDTVNNLGALYADQGKLDEAEEMYKRALKGREAALGPDHTSTLRTVNNLGALYADQGKLDEAEE</sequence>
<dbReference type="SMART" id="SM00028">
    <property type="entry name" value="TPR"/>
    <property type="match status" value="2"/>
</dbReference>
<keyword evidence="5" id="KW-1185">Reference proteome</keyword>
<dbReference type="Gene3D" id="3.40.50.300">
    <property type="entry name" value="P-loop containing nucleotide triphosphate hydrolases"/>
    <property type="match status" value="1"/>
</dbReference>
<feature type="repeat" description="TPR" evidence="1">
    <location>
        <begin position="807"/>
        <end position="840"/>
    </location>
</feature>
<feature type="domain" description="NB-ARC" evidence="3">
    <location>
        <begin position="357"/>
        <end position="508"/>
    </location>
</feature>
<comment type="caution">
    <text evidence="4">The sequence shown here is derived from an EMBL/GenBank/DDBJ whole genome shotgun (WGS) entry which is preliminary data.</text>
</comment>
<evidence type="ECO:0000313" key="5">
    <source>
        <dbReference type="Proteomes" id="UP000758155"/>
    </source>
</evidence>
<dbReference type="Gene3D" id="1.25.40.10">
    <property type="entry name" value="Tetratricopeptide repeat domain"/>
    <property type="match status" value="1"/>
</dbReference>
<dbReference type="PANTHER" id="PTHR46082">
    <property type="entry name" value="ATP/GTP-BINDING PROTEIN-RELATED"/>
    <property type="match status" value="1"/>
</dbReference>
<dbReference type="SUPFAM" id="SSF48452">
    <property type="entry name" value="TPR-like"/>
    <property type="match status" value="1"/>
</dbReference>
<feature type="non-terminal residue" evidence="4">
    <location>
        <position position="1"/>
    </location>
</feature>
<dbReference type="InterPro" id="IPR053137">
    <property type="entry name" value="NLR-like"/>
</dbReference>
<dbReference type="SUPFAM" id="SSF52540">
    <property type="entry name" value="P-loop containing nucleoside triphosphate hydrolases"/>
    <property type="match status" value="1"/>
</dbReference>
<evidence type="ECO:0000259" key="3">
    <source>
        <dbReference type="Pfam" id="PF00931"/>
    </source>
</evidence>
<dbReference type="PROSITE" id="PS50005">
    <property type="entry name" value="TPR"/>
    <property type="match status" value="2"/>
</dbReference>
<proteinExistence type="predicted"/>
<keyword evidence="1" id="KW-0802">TPR repeat</keyword>
<evidence type="ECO:0000256" key="1">
    <source>
        <dbReference type="PROSITE-ProRule" id="PRU00339"/>
    </source>
</evidence>
<dbReference type="Gene3D" id="3.40.50.1820">
    <property type="entry name" value="alpha/beta hydrolase"/>
    <property type="match status" value="1"/>
</dbReference>
<dbReference type="InterPro" id="IPR019734">
    <property type="entry name" value="TPR_rpt"/>
</dbReference>
<dbReference type="PANTHER" id="PTHR46082:SF6">
    <property type="entry name" value="AAA+ ATPASE DOMAIN-CONTAINING PROTEIN-RELATED"/>
    <property type="match status" value="1"/>
</dbReference>
<evidence type="ECO:0000313" key="4">
    <source>
        <dbReference type="EMBL" id="KAF3031307.1"/>
    </source>
</evidence>
<dbReference type="Pfam" id="PF00931">
    <property type="entry name" value="NB-ARC"/>
    <property type="match status" value="1"/>
</dbReference>
<feature type="region of interest" description="Disordered" evidence="2">
    <location>
        <begin position="1"/>
        <end position="39"/>
    </location>
</feature>
<organism evidence="4 5">
    <name type="scientific">Didymella heteroderae</name>
    <dbReference type="NCBI Taxonomy" id="1769908"/>
    <lineage>
        <taxon>Eukaryota</taxon>
        <taxon>Fungi</taxon>
        <taxon>Dikarya</taxon>
        <taxon>Ascomycota</taxon>
        <taxon>Pezizomycotina</taxon>
        <taxon>Dothideomycetes</taxon>
        <taxon>Pleosporomycetidae</taxon>
        <taxon>Pleosporales</taxon>
        <taxon>Pleosporineae</taxon>
        <taxon>Didymellaceae</taxon>
        <taxon>Didymella</taxon>
    </lineage>
</organism>
<dbReference type="Pfam" id="PF13424">
    <property type="entry name" value="TPR_12"/>
    <property type="match status" value="1"/>
</dbReference>
<dbReference type="Pfam" id="PF13374">
    <property type="entry name" value="TPR_10"/>
    <property type="match status" value="1"/>
</dbReference>
<reference evidence="4" key="1">
    <citation type="submission" date="2019-04" db="EMBL/GenBank/DDBJ databases">
        <title>Sequencing of skin fungus with MAO and IRED activity.</title>
        <authorList>
            <person name="Marsaioli A.J."/>
            <person name="Bonatto J.M.C."/>
            <person name="Reis Junior O."/>
        </authorList>
    </citation>
    <scope>NUCLEOTIDE SEQUENCE</scope>
    <source>
        <strain evidence="4">28M1</strain>
    </source>
</reference>
<dbReference type="InterPro" id="IPR011990">
    <property type="entry name" value="TPR-like_helical_dom_sf"/>
</dbReference>
<name>A0A9P4WG61_9PLEO</name>
<dbReference type="PROSITE" id="PS50293">
    <property type="entry name" value="TPR_REGION"/>
    <property type="match status" value="1"/>
</dbReference>
<dbReference type="GO" id="GO:0043531">
    <property type="term" value="F:ADP binding"/>
    <property type="evidence" value="ECO:0007669"/>
    <property type="project" value="InterPro"/>
</dbReference>
<protein>
    <recommendedName>
        <fullName evidence="3">NB-ARC domain-containing protein</fullName>
    </recommendedName>
</protein>
<feature type="repeat" description="TPR" evidence="1">
    <location>
        <begin position="765"/>
        <end position="798"/>
    </location>
</feature>
<dbReference type="InterPro" id="IPR029058">
    <property type="entry name" value="AB_hydrolase_fold"/>
</dbReference>
<feature type="compositionally biased region" description="Low complexity" evidence="2">
    <location>
        <begin position="18"/>
        <end position="39"/>
    </location>
</feature>
<dbReference type="Proteomes" id="UP000758155">
    <property type="component" value="Unassembled WGS sequence"/>
</dbReference>
<dbReference type="SUPFAM" id="SSF53474">
    <property type="entry name" value="alpha/beta-Hydrolases"/>
    <property type="match status" value="1"/>
</dbReference>
<dbReference type="InterPro" id="IPR027417">
    <property type="entry name" value="P-loop_NTPase"/>
</dbReference>
<accession>A0A9P4WG61</accession>